<evidence type="ECO:0000313" key="5">
    <source>
        <dbReference type="Proteomes" id="UP000002279"/>
    </source>
</evidence>
<evidence type="ECO:0000313" key="4">
    <source>
        <dbReference type="Ensembl" id="ENSOANP00000035722.1"/>
    </source>
</evidence>
<dbReference type="PANTHER" id="PTHR11675:SF41">
    <property type="entry name" value="POLYPEPTIDE N-ACETYLGALACTOSAMINYLTRANSFERASE 10"/>
    <property type="match status" value="1"/>
</dbReference>
<dbReference type="Bgee" id="ENSOANG00000005100">
    <property type="expression patterns" value="Expressed in fibroblast and 7 other cell types or tissues"/>
</dbReference>
<gene>
    <name evidence="4" type="primary">GALNT10</name>
</gene>
<keyword evidence="2" id="KW-0812">Transmembrane</keyword>
<dbReference type="Proteomes" id="UP000002279">
    <property type="component" value="Chromosome X1"/>
</dbReference>
<evidence type="ECO:0000256" key="2">
    <source>
        <dbReference type="SAM" id="Phobius"/>
    </source>
</evidence>
<keyword evidence="2" id="KW-0472">Membrane</keyword>
<proteinExistence type="predicted"/>
<reference evidence="4 5" key="1">
    <citation type="journal article" date="2008" name="Nature">
        <title>Genome analysis of the platypus reveals unique signatures of evolution.</title>
        <authorList>
            <person name="Warren W.C."/>
            <person name="Hillier L.W."/>
            <person name="Marshall Graves J.A."/>
            <person name="Birney E."/>
            <person name="Ponting C.P."/>
            <person name="Grutzner F."/>
            <person name="Belov K."/>
            <person name="Miller W."/>
            <person name="Clarke L."/>
            <person name="Chinwalla A.T."/>
            <person name="Yang S.P."/>
            <person name="Heger A."/>
            <person name="Locke D.P."/>
            <person name="Miethke P."/>
            <person name="Waters P.D."/>
            <person name="Veyrunes F."/>
            <person name="Fulton L."/>
            <person name="Fulton B."/>
            <person name="Graves T."/>
            <person name="Wallis J."/>
            <person name="Puente X.S."/>
            <person name="Lopez-Otin C."/>
            <person name="Ordonez G.R."/>
            <person name="Eichler E.E."/>
            <person name="Chen L."/>
            <person name="Cheng Z."/>
            <person name="Deakin J.E."/>
            <person name="Alsop A."/>
            <person name="Thompson K."/>
            <person name="Kirby P."/>
            <person name="Papenfuss A.T."/>
            <person name="Wakefield M.J."/>
            <person name="Olender T."/>
            <person name="Lancet D."/>
            <person name="Huttley G.A."/>
            <person name="Smit A.F."/>
            <person name="Pask A."/>
            <person name="Temple-Smith P."/>
            <person name="Batzer M.A."/>
            <person name="Walker J.A."/>
            <person name="Konkel M.K."/>
            <person name="Harris R.S."/>
            <person name="Whittington C.M."/>
            <person name="Wong E.S."/>
            <person name="Gemmell N.J."/>
            <person name="Buschiazzo E."/>
            <person name="Vargas Jentzsch I.M."/>
            <person name="Merkel A."/>
            <person name="Schmitz J."/>
            <person name="Zemann A."/>
            <person name="Churakov G."/>
            <person name="Kriegs J.O."/>
            <person name="Brosius J."/>
            <person name="Murchison E.P."/>
            <person name="Sachidanandam R."/>
            <person name="Smith C."/>
            <person name="Hannon G.J."/>
            <person name="Tsend-Ayush E."/>
            <person name="McMillan D."/>
            <person name="Attenborough R."/>
            <person name="Rens W."/>
            <person name="Ferguson-Smith M."/>
            <person name="Lefevre C.M."/>
            <person name="Sharp J.A."/>
            <person name="Nicholas K.R."/>
            <person name="Ray D.A."/>
            <person name="Kube M."/>
            <person name="Reinhardt R."/>
            <person name="Pringle T.H."/>
            <person name="Taylor J."/>
            <person name="Jones R.C."/>
            <person name="Nixon B."/>
            <person name="Dacheux J.L."/>
            <person name="Niwa H."/>
            <person name="Sekita Y."/>
            <person name="Huang X."/>
            <person name="Stark A."/>
            <person name="Kheradpour P."/>
            <person name="Kellis M."/>
            <person name="Flicek P."/>
            <person name="Chen Y."/>
            <person name="Webber C."/>
            <person name="Hardison R."/>
            <person name="Nelson J."/>
            <person name="Hallsworth-Pepin K."/>
            <person name="Delehaunty K."/>
            <person name="Markovic C."/>
            <person name="Minx P."/>
            <person name="Feng Y."/>
            <person name="Kremitzki C."/>
            <person name="Mitreva M."/>
            <person name="Glasscock J."/>
            <person name="Wylie T."/>
            <person name="Wohldmann P."/>
            <person name="Thiru P."/>
            <person name="Nhan M.N."/>
            <person name="Pohl C.S."/>
            <person name="Smith S.M."/>
            <person name="Hou S."/>
            <person name="Nefedov M."/>
            <person name="de Jong P.J."/>
            <person name="Renfree M.B."/>
            <person name="Mardis E.R."/>
            <person name="Wilson R.K."/>
        </authorList>
    </citation>
    <scope>NUCLEOTIDE SEQUENCE [LARGE SCALE GENOMIC DNA]</scope>
    <source>
        <strain evidence="4 5">Glennie</strain>
    </source>
</reference>
<dbReference type="FunFam" id="3.90.550.10:FF:000107">
    <property type="entry name" value="Polypeptide N-acetylgalactosaminyltransferase-like 6"/>
    <property type="match status" value="1"/>
</dbReference>
<dbReference type="PANTHER" id="PTHR11675">
    <property type="entry name" value="N-ACETYLGALACTOSAMINYLTRANSFERASE"/>
    <property type="match status" value="1"/>
</dbReference>
<accession>A0A6I8N4C1</accession>
<reference evidence="4" key="3">
    <citation type="submission" date="2025-09" db="UniProtKB">
        <authorList>
            <consortium name="Ensembl"/>
        </authorList>
    </citation>
    <scope>IDENTIFICATION</scope>
    <source>
        <strain evidence="4">Glennie</strain>
    </source>
</reference>
<feature type="domain" description="Glycosyltransferase 2-like" evidence="3">
    <location>
        <begin position="179"/>
        <end position="220"/>
    </location>
</feature>
<sequence length="272" mass="30182">MVGSGGAPLAEERKWRGVALGRAKLEPRGSALVGRPGPAPMRRKEKRLLQAVALGLAALVFLPNVGLWALYRERQLDGGPEGVQGSQVRPKKDVYFGDGQRKKDWHDKEAIRKDSERIGNGEQGKPYPMTDAERVDQAYRENGFNIFVSDKISLNRSLPDIRHPNCNNKLYLEKLPNTSVIIPFHNEGWSSLLRTVHSVLNRSPPELVAEIVLVDDFSDRADTRCGPARMSAVLFPGQHCGLSSQGFCFQQTQPDVSRAILLVAFLDNYPDG</sequence>
<evidence type="ECO:0000256" key="1">
    <source>
        <dbReference type="ARBA" id="ARBA00023157"/>
    </source>
</evidence>
<reference evidence="4" key="2">
    <citation type="submission" date="2025-08" db="UniProtKB">
        <authorList>
            <consortium name="Ensembl"/>
        </authorList>
    </citation>
    <scope>IDENTIFICATION</scope>
    <source>
        <strain evidence="4">Glennie</strain>
    </source>
</reference>
<evidence type="ECO:0000259" key="3">
    <source>
        <dbReference type="Pfam" id="PF00535"/>
    </source>
</evidence>
<dbReference type="Gene3D" id="3.90.550.10">
    <property type="entry name" value="Spore Coat Polysaccharide Biosynthesis Protein SpsA, Chain A"/>
    <property type="match status" value="1"/>
</dbReference>
<organism evidence="4 5">
    <name type="scientific">Ornithorhynchus anatinus</name>
    <name type="common">Duckbill platypus</name>
    <dbReference type="NCBI Taxonomy" id="9258"/>
    <lineage>
        <taxon>Eukaryota</taxon>
        <taxon>Metazoa</taxon>
        <taxon>Chordata</taxon>
        <taxon>Craniata</taxon>
        <taxon>Vertebrata</taxon>
        <taxon>Euteleostomi</taxon>
        <taxon>Mammalia</taxon>
        <taxon>Monotremata</taxon>
        <taxon>Ornithorhynchidae</taxon>
        <taxon>Ornithorhynchus</taxon>
    </lineage>
</organism>
<dbReference type="GeneTree" id="ENSGT00940000156690"/>
<keyword evidence="2" id="KW-1133">Transmembrane helix</keyword>
<dbReference type="SUPFAM" id="SSF53448">
    <property type="entry name" value="Nucleotide-diphospho-sugar transferases"/>
    <property type="match status" value="1"/>
</dbReference>
<dbReference type="Ensembl" id="ENSOANT00000051403.1">
    <property type="protein sequence ID" value="ENSOANP00000035722.1"/>
    <property type="gene ID" value="ENSOANG00000005100.4"/>
</dbReference>
<dbReference type="InterPro" id="IPR029044">
    <property type="entry name" value="Nucleotide-diphossugar_trans"/>
</dbReference>
<name>A0A6I8N4C1_ORNAN</name>
<keyword evidence="5" id="KW-1185">Reference proteome</keyword>
<protein>
    <submittedName>
        <fullName evidence="4">Polypeptide N-acetylgalactosaminyltransferase 10</fullName>
    </submittedName>
</protein>
<dbReference type="InterPro" id="IPR001173">
    <property type="entry name" value="Glyco_trans_2-like"/>
</dbReference>
<feature type="transmembrane region" description="Helical" evidence="2">
    <location>
        <begin position="51"/>
        <end position="71"/>
    </location>
</feature>
<dbReference type="Pfam" id="PF00535">
    <property type="entry name" value="Glycos_transf_2"/>
    <property type="match status" value="1"/>
</dbReference>
<dbReference type="AlphaFoldDB" id="A0A6I8N4C1"/>
<keyword evidence="1" id="KW-1015">Disulfide bond</keyword>